<dbReference type="AlphaFoldDB" id="A0A7I8J3F6"/>
<dbReference type="Pfam" id="PF00646">
    <property type="entry name" value="F-box"/>
    <property type="match status" value="1"/>
</dbReference>
<organism evidence="4">
    <name type="scientific">Spirodela intermedia</name>
    <name type="common">Intermediate duckweed</name>
    <dbReference type="NCBI Taxonomy" id="51605"/>
    <lineage>
        <taxon>Eukaryota</taxon>
        <taxon>Viridiplantae</taxon>
        <taxon>Streptophyta</taxon>
        <taxon>Embryophyta</taxon>
        <taxon>Tracheophyta</taxon>
        <taxon>Spermatophyta</taxon>
        <taxon>Magnoliopsida</taxon>
        <taxon>Liliopsida</taxon>
        <taxon>Araceae</taxon>
        <taxon>Lemnoideae</taxon>
        <taxon>Spirodela</taxon>
    </lineage>
</organism>
<feature type="region of interest" description="Disordered" evidence="2">
    <location>
        <begin position="369"/>
        <end position="392"/>
    </location>
</feature>
<sequence length="422" mass="46393">MAAAGSRKRRWSLPGPEVGEMNLEDLHQDLLEKILSWLPASSFFRLRSVCKRWRSAESSATFLNSCSGIASREPWFLMVDPDVDQSVVFDTSEGNWKNIGHPALLRETRNSNSIPVASSGGLVCFLTTAGSFIVCNPVTGACRELPPMGLGEEKEKERIYAIAMTSSPYKLFVISGDFPNIRLKIYDSAEERWEEAQLSGGEPHSTAERDVAGDETVYFLSKAGEVVATNTQRSPSKQYSSGGAVVGCNLTQRSFSEYPRLLPVHLEHSFDVVECMGELMVVALSEFLESASLRVWRFCKDDQLWHQVAAMPPAMSHELHGKQADVNCVGLGDAILVCVSSAEFSRHIVCNLPSGRWSELPECSLRGTNAGSCARPSPSSRGSRPASDDRPCTVQYSTVQSLRLKNRAATIIVFPPPRGPFR</sequence>
<name>A0A7I8J3F6_SPIIN</name>
<dbReference type="Proteomes" id="UP001189122">
    <property type="component" value="Unassembled WGS sequence"/>
</dbReference>
<gene>
    <name evidence="4" type="ORF">SI7747_09010970</name>
</gene>
<feature type="compositionally biased region" description="Low complexity" evidence="2">
    <location>
        <begin position="371"/>
        <end position="385"/>
    </location>
</feature>
<dbReference type="InterPro" id="IPR011043">
    <property type="entry name" value="Gal_Oxase/kelch_b-propeller"/>
</dbReference>
<dbReference type="InterPro" id="IPR005174">
    <property type="entry name" value="KIB1-4_b-propeller"/>
</dbReference>
<protein>
    <recommendedName>
        <fullName evidence="3">F-box domain-containing protein</fullName>
    </recommendedName>
</protein>
<dbReference type="Pfam" id="PF03478">
    <property type="entry name" value="Beta-prop_KIB1-4"/>
    <property type="match status" value="1"/>
</dbReference>
<dbReference type="SMART" id="SM00256">
    <property type="entry name" value="FBOX"/>
    <property type="match status" value="1"/>
</dbReference>
<keyword evidence="1" id="KW-0677">Repeat</keyword>
<feature type="domain" description="F-box" evidence="3">
    <location>
        <begin position="20"/>
        <end position="66"/>
    </location>
</feature>
<dbReference type="InterPro" id="IPR050796">
    <property type="entry name" value="SCF_F-box_component"/>
</dbReference>
<keyword evidence="5" id="KW-1185">Reference proteome</keyword>
<dbReference type="PANTHER" id="PTHR31672:SF7">
    <property type="entry name" value="F-BOX DOMAIN-CONTAINING PROTEIN"/>
    <property type="match status" value="1"/>
</dbReference>
<evidence type="ECO:0000259" key="3">
    <source>
        <dbReference type="PROSITE" id="PS50181"/>
    </source>
</evidence>
<dbReference type="PANTHER" id="PTHR31672">
    <property type="entry name" value="BNACNNG10540D PROTEIN"/>
    <property type="match status" value="1"/>
</dbReference>
<evidence type="ECO:0000313" key="4">
    <source>
        <dbReference type="EMBL" id="CAA2625192.1"/>
    </source>
</evidence>
<dbReference type="Gene3D" id="1.20.1280.50">
    <property type="match status" value="1"/>
</dbReference>
<dbReference type="InterPro" id="IPR036047">
    <property type="entry name" value="F-box-like_dom_sf"/>
</dbReference>
<dbReference type="PROSITE" id="PS50181">
    <property type="entry name" value="FBOX"/>
    <property type="match status" value="1"/>
</dbReference>
<dbReference type="EMBL" id="CACRZD030000009">
    <property type="protein sequence ID" value="CAA6664580.1"/>
    <property type="molecule type" value="Genomic_DNA"/>
</dbReference>
<dbReference type="EMBL" id="LR743596">
    <property type="protein sequence ID" value="CAA2625192.1"/>
    <property type="molecule type" value="Genomic_DNA"/>
</dbReference>
<dbReference type="FunFam" id="1.20.1280.50:FF:000008">
    <property type="entry name" value="F-box only protein 6"/>
    <property type="match status" value="1"/>
</dbReference>
<dbReference type="SUPFAM" id="SSF50965">
    <property type="entry name" value="Galactose oxidase, central domain"/>
    <property type="match status" value="1"/>
</dbReference>
<evidence type="ECO:0000256" key="1">
    <source>
        <dbReference type="ARBA" id="ARBA00022737"/>
    </source>
</evidence>
<dbReference type="SUPFAM" id="SSF81383">
    <property type="entry name" value="F-box domain"/>
    <property type="match status" value="1"/>
</dbReference>
<accession>A0A7I8J3F6</accession>
<dbReference type="InterPro" id="IPR001810">
    <property type="entry name" value="F-box_dom"/>
</dbReference>
<proteinExistence type="predicted"/>
<reference evidence="4 5" key="1">
    <citation type="submission" date="2019-12" db="EMBL/GenBank/DDBJ databases">
        <authorList>
            <person name="Scholz U."/>
            <person name="Mascher M."/>
            <person name="Fiebig A."/>
        </authorList>
    </citation>
    <scope>NUCLEOTIDE SEQUENCE</scope>
</reference>
<dbReference type="CDD" id="cd22157">
    <property type="entry name" value="F-box_AtFBW1-like"/>
    <property type="match status" value="1"/>
</dbReference>
<evidence type="ECO:0000256" key="2">
    <source>
        <dbReference type="SAM" id="MobiDB-lite"/>
    </source>
</evidence>
<evidence type="ECO:0000313" key="5">
    <source>
        <dbReference type="Proteomes" id="UP001189122"/>
    </source>
</evidence>